<feature type="chain" id="PRO_5047136557" evidence="2">
    <location>
        <begin position="18"/>
        <end position="540"/>
    </location>
</feature>
<comment type="caution">
    <text evidence="5">The sequence shown here is derived from an EMBL/GenBank/DDBJ whole genome shotgun (WGS) entry which is preliminary data.</text>
</comment>
<keyword evidence="2" id="KW-0732">Signal</keyword>
<evidence type="ECO:0000256" key="1">
    <source>
        <dbReference type="SAM" id="Coils"/>
    </source>
</evidence>
<dbReference type="PANTHER" id="PTHR31005">
    <property type="entry name" value="DUF4139 DOMAIN-CONTAINING PROTEIN"/>
    <property type="match status" value="1"/>
</dbReference>
<accession>A0ABT3AFC4</accession>
<dbReference type="EMBL" id="JAOWLB010000002">
    <property type="protein sequence ID" value="MCV2887267.1"/>
    <property type="molecule type" value="Genomic_DNA"/>
</dbReference>
<evidence type="ECO:0000256" key="2">
    <source>
        <dbReference type="SAM" id="SignalP"/>
    </source>
</evidence>
<keyword evidence="6" id="KW-1185">Reference proteome</keyword>
<dbReference type="InterPro" id="IPR037291">
    <property type="entry name" value="DUF4139"/>
</dbReference>
<sequence length="540" mass="58224">MRAALVLAFCLTSPALADTFVLRGSPQAVTVYPGVARVTRHLSLDLPAGTHQIVLPDLPPGAAHQTPRIAVTGAVLGAVSLRDSALDPLAGTDSPAIEAARAAVKDARAALDGHADAEAAITSRSDAAAAQIAFLERLGGGDALSADATALDDLVSVVGTRVLQARRDMLAARQELRGMADAREDLEAALRDAEQALAALLTAGKDRVQVVAALNTDTAATARIELSYFVEADWRPTYEFSLAQSEPAQLSIKRGAEVAQYSGEDWRDVMLTLSTLRISDTIAPRDLSPLWLRIEKPAPPQPAPKLLSRTESLSEPLAEAPVIFDEAAGAYASFNDVEASYAFPNPVTVANDVDQVRLALDTLGFEAEIFARAVPLHDETAFLMATFTNTSPEPIFESYENSFSLDNTLIGRGNTDQIPAGAEATLAFGPVEDLRLDRVRLDKNEGDSGIINRTNTSREEVRITIENLGARNWPVRLLDLVPVSMQEDLVITHSATPRPDIENPEDKQGLLEWRFDLAPGAEKSILLRHDMQWPLDMILR</sequence>
<feature type="signal peptide" evidence="2">
    <location>
        <begin position="1"/>
        <end position="17"/>
    </location>
</feature>
<dbReference type="Pfam" id="PF13600">
    <property type="entry name" value="DUF4140"/>
    <property type="match status" value="1"/>
</dbReference>
<dbReference type="InterPro" id="IPR011935">
    <property type="entry name" value="CHP02231"/>
</dbReference>
<dbReference type="NCBIfam" id="TIGR02231">
    <property type="entry name" value="mucoidy inhibitor MuiA family protein"/>
    <property type="match status" value="1"/>
</dbReference>
<evidence type="ECO:0000259" key="3">
    <source>
        <dbReference type="Pfam" id="PF13598"/>
    </source>
</evidence>
<evidence type="ECO:0000259" key="4">
    <source>
        <dbReference type="Pfam" id="PF13600"/>
    </source>
</evidence>
<evidence type="ECO:0000313" key="6">
    <source>
        <dbReference type="Proteomes" id="UP001320899"/>
    </source>
</evidence>
<feature type="domain" description="DUF4140" evidence="4">
    <location>
        <begin position="29"/>
        <end position="135"/>
    </location>
</feature>
<organism evidence="5 6">
    <name type="scientific">Ruegeria aquimaris</name>
    <dbReference type="NCBI Taxonomy" id="2984333"/>
    <lineage>
        <taxon>Bacteria</taxon>
        <taxon>Pseudomonadati</taxon>
        <taxon>Pseudomonadota</taxon>
        <taxon>Alphaproteobacteria</taxon>
        <taxon>Rhodobacterales</taxon>
        <taxon>Roseobacteraceae</taxon>
        <taxon>Ruegeria</taxon>
    </lineage>
</organism>
<feature type="domain" description="DUF4139" evidence="3">
    <location>
        <begin position="225"/>
        <end position="534"/>
    </location>
</feature>
<gene>
    <name evidence="5" type="ORF">OE747_02890</name>
</gene>
<protein>
    <submittedName>
        <fullName evidence="5">Mucoidy inhibitor MuiA family protein</fullName>
    </submittedName>
</protein>
<dbReference type="Pfam" id="PF13598">
    <property type="entry name" value="DUF4139"/>
    <property type="match status" value="1"/>
</dbReference>
<reference evidence="5 6" key="1">
    <citation type="submission" date="2022-10" db="EMBL/GenBank/DDBJ databases">
        <title>Ruegeria sp. nov., isolated from ocean surface sediments.</title>
        <authorList>
            <person name="He W."/>
            <person name="Xue H.-P."/>
            <person name="Zhang D.-F."/>
        </authorList>
    </citation>
    <scope>NUCLEOTIDE SEQUENCE [LARGE SCALE GENOMIC DNA]</scope>
    <source>
        <strain evidence="5 6">XHP0148</strain>
    </source>
</reference>
<keyword evidence="1" id="KW-0175">Coiled coil</keyword>
<proteinExistence type="predicted"/>
<feature type="coiled-coil region" evidence="1">
    <location>
        <begin position="169"/>
        <end position="203"/>
    </location>
</feature>
<dbReference type="RefSeq" id="WP_263827106.1">
    <property type="nucleotide sequence ID" value="NZ_JAOWLB010000002.1"/>
</dbReference>
<dbReference type="InterPro" id="IPR025554">
    <property type="entry name" value="DUF4140"/>
</dbReference>
<dbReference type="Proteomes" id="UP001320899">
    <property type="component" value="Unassembled WGS sequence"/>
</dbReference>
<dbReference type="PANTHER" id="PTHR31005:SF8">
    <property type="entry name" value="DUF4139 DOMAIN-CONTAINING PROTEIN"/>
    <property type="match status" value="1"/>
</dbReference>
<evidence type="ECO:0000313" key="5">
    <source>
        <dbReference type="EMBL" id="MCV2887267.1"/>
    </source>
</evidence>
<name>A0ABT3AFC4_9RHOB</name>